<comment type="caution">
    <text evidence="1">The sequence shown here is derived from an EMBL/GenBank/DDBJ whole genome shotgun (WGS) entry which is preliminary data.</text>
</comment>
<gene>
    <name evidence="1" type="ORF">BFL34_01427</name>
</gene>
<evidence type="ECO:0000313" key="2">
    <source>
        <dbReference type="Proteomes" id="UP000194837"/>
    </source>
</evidence>
<protein>
    <submittedName>
        <fullName evidence="1">Uncharacterized protein</fullName>
    </submittedName>
</protein>
<evidence type="ECO:0000313" key="1">
    <source>
        <dbReference type="EMBL" id="OUE20609.1"/>
    </source>
</evidence>
<dbReference type="AlphaFoldDB" id="A0A251Y950"/>
<sequence>MGAPFEEMLDHLLQHSGLRDAHRADLSWRGTPMSIHSRSPRGAQAAASALALIFACAFASPAEAASRPTQDVAAGLAHADAIYARIEASPHPEQAYAALTDADKAVLRSYLLPAVTTKAVSIAPSDATAARAVADGAVGTTFTSEDDAIIRTSAVGGCWTGTVKTTAHAPAGNAIWDVWVEGAWCAGSTVTSAAFHRSWATIAAPGWQDRGEIGSGAGFSGGTAKIWAQRRMVFGAAGWDLQTTQQCARIIGNARGHVRGDLACSTV</sequence>
<organism evidence="1 2">
    <name type="scientific">Clavibacter michiganensis</name>
    <dbReference type="NCBI Taxonomy" id="28447"/>
    <lineage>
        <taxon>Bacteria</taxon>
        <taxon>Bacillati</taxon>
        <taxon>Actinomycetota</taxon>
        <taxon>Actinomycetes</taxon>
        <taxon>Micrococcales</taxon>
        <taxon>Microbacteriaceae</taxon>
        <taxon>Clavibacter</taxon>
    </lineage>
</organism>
<name>A0A251Y950_9MICO</name>
<dbReference type="Proteomes" id="UP000194837">
    <property type="component" value="Unassembled WGS sequence"/>
</dbReference>
<accession>A0A251Y950</accession>
<dbReference type="EMBL" id="MDJW01000008">
    <property type="protein sequence ID" value="OUE20609.1"/>
    <property type="molecule type" value="Genomic_DNA"/>
</dbReference>
<proteinExistence type="predicted"/>
<reference evidence="1 2" key="1">
    <citation type="submission" date="2016-08" db="EMBL/GenBank/DDBJ databases">
        <title>Genome sequence of Clavibacter michiganensis spp strain CFBP7494.</title>
        <authorList>
            <person name="Thapa S.P."/>
            <person name="Coaker G."/>
            <person name="Jacques M.-A."/>
        </authorList>
    </citation>
    <scope>NUCLEOTIDE SEQUENCE [LARGE SCALE GENOMIC DNA]</scope>
    <source>
        <strain evidence="1">CFBP7494</strain>
    </source>
</reference>